<proteinExistence type="predicted"/>
<protein>
    <recommendedName>
        <fullName evidence="1">Methyltransferase domain-containing protein</fullName>
    </recommendedName>
</protein>
<evidence type="ECO:0000313" key="2">
    <source>
        <dbReference type="EMBL" id="CAA9292705.1"/>
    </source>
</evidence>
<dbReference type="Gene3D" id="3.40.50.150">
    <property type="entry name" value="Vaccinia Virus protein VP39"/>
    <property type="match status" value="1"/>
</dbReference>
<organism evidence="2">
    <name type="scientific">uncultured Mycobacteriales bacterium</name>
    <dbReference type="NCBI Taxonomy" id="581187"/>
    <lineage>
        <taxon>Bacteria</taxon>
        <taxon>Bacillati</taxon>
        <taxon>Actinomycetota</taxon>
        <taxon>Actinomycetes</taxon>
        <taxon>Mycobacteriales</taxon>
        <taxon>environmental samples</taxon>
    </lineage>
</organism>
<reference evidence="2" key="1">
    <citation type="submission" date="2020-02" db="EMBL/GenBank/DDBJ databases">
        <authorList>
            <person name="Meier V. D."/>
        </authorList>
    </citation>
    <scope>NUCLEOTIDE SEQUENCE</scope>
    <source>
        <strain evidence="2">AVDCRST_MAG41</strain>
    </source>
</reference>
<dbReference type="InterPro" id="IPR041698">
    <property type="entry name" value="Methyltransf_25"/>
</dbReference>
<name>A0A6J4K1N1_9ACTN</name>
<dbReference type="Pfam" id="PF13649">
    <property type="entry name" value="Methyltransf_25"/>
    <property type="match status" value="1"/>
</dbReference>
<dbReference type="CDD" id="cd02440">
    <property type="entry name" value="AdoMet_MTases"/>
    <property type="match status" value="1"/>
</dbReference>
<sequence>MTAASPLRTDTVLAGSGIEPPPTPVEVYEAGLRATVAGRSRGWLVRHADGRSAELPLSAWLGGLLPGDAGLLDRCSGPTLDLGCGPGRLTAALAQRGVPAIGVDVAGYAVALARGRGGTALKRDLFAPLPGEGRWRQVLLADGNVGIGGDPVALLRRCAQLLLPGGAVLCETDPPGTGLRTLRTRLEPPSGAPSSWFPWVQLDPRSVSGPATAAGLTIAGWWSDADRWFVVLSRPAG</sequence>
<accession>A0A6J4K1N1</accession>
<dbReference type="SUPFAM" id="SSF53335">
    <property type="entry name" value="S-adenosyl-L-methionine-dependent methyltransferases"/>
    <property type="match status" value="1"/>
</dbReference>
<gene>
    <name evidence="2" type="ORF">AVDCRST_MAG41-4550</name>
</gene>
<evidence type="ECO:0000259" key="1">
    <source>
        <dbReference type="Pfam" id="PF13649"/>
    </source>
</evidence>
<feature type="domain" description="Methyltransferase" evidence="1">
    <location>
        <begin position="80"/>
        <end position="166"/>
    </location>
</feature>
<dbReference type="AlphaFoldDB" id="A0A6J4K1N1"/>
<dbReference type="InterPro" id="IPR029063">
    <property type="entry name" value="SAM-dependent_MTases_sf"/>
</dbReference>
<dbReference type="EMBL" id="CADCTP010000440">
    <property type="protein sequence ID" value="CAA9292705.1"/>
    <property type="molecule type" value="Genomic_DNA"/>
</dbReference>